<evidence type="ECO:0000313" key="18">
    <source>
        <dbReference type="Proteomes" id="UP001474421"/>
    </source>
</evidence>
<dbReference type="AlphaFoldDB" id="A0AAW1C7D9"/>
<dbReference type="FunFam" id="3.40.50.720:FF:000029">
    <property type="entry name" value="L-lactate dehydrogenase A chain"/>
    <property type="match status" value="1"/>
</dbReference>
<evidence type="ECO:0000259" key="16">
    <source>
        <dbReference type="PROSITE" id="PS50858"/>
    </source>
</evidence>
<dbReference type="FunFam" id="3.90.110.10:FF:000003">
    <property type="entry name" value="L-lactate dehydrogenase A chain"/>
    <property type="match status" value="1"/>
</dbReference>
<evidence type="ECO:0000313" key="17">
    <source>
        <dbReference type="EMBL" id="KAK9410061.1"/>
    </source>
</evidence>
<dbReference type="InterPro" id="IPR027079">
    <property type="entry name" value="Tfb1/GTF2H1"/>
</dbReference>
<dbReference type="NCBIfam" id="TIGR01771">
    <property type="entry name" value="L-LDH-NAD"/>
    <property type="match status" value="1"/>
</dbReference>
<proteinExistence type="inferred from homology"/>
<comment type="pathway">
    <text evidence="2 15">Fermentation; pyruvate fermentation to lactate; (S)-lactate from pyruvate: step 1/1.</text>
</comment>
<keyword evidence="7 15" id="KW-0560">Oxidoreductase</keyword>
<dbReference type="Pfam" id="PF08567">
    <property type="entry name" value="PH_TFIIH"/>
    <property type="match status" value="1"/>
</dbReference>
<feature type="domain" description="BSD" evidence="16">
    <location>
        <begin position="239"/>
        <end position="291"/>
    </location>
</feature>
<dbReference type="Gene3D" id="2.30.29.30">
    <property type="entry name" value="Pleckstrin-homology domain (PH domain)/Phosphotyrosine-binding domain (PTB)"/>
    <property type="match status" value="1"/>
</dbReference>
<reference evidence="17 18" key="1">
    <citation type="journal article" date="2024" name="Proc. Natl. Acad. Sci. U.S.A.">
        <title>The genetic regulatory architecture and epigenomic basis for age-related changes in rattlesnake venom.</title>
        <authorList>
            <person name="Hogan M.P."/>
            <person name="Holding M.L."/>
            <person name="Nystrom G.S."/>
            <person name="Colston T.J."/>
            <person name="Bartlett D.A."/>
            <person name="Mason A.J."/>
            <person name="Ellsworth S.A."/>
            <person name="Rautsaw R.M."/>
            <person name="Lawrence K.C."/>
            <person name="Strickland J.L."/>
            <person name="He B."/>
            <person name="Fraser P."/>
            <person name="Margres M.J."/>
            <person name="Gilbert D.M."/>
            <person name="Gibbs H.L."/>
            <person name="Parkinson C.L."/>
            <person name="Rokyta D.R."/>
        </authorList>
    </citation>
    <scope>NUCLEOTIDE SEQUENCE [LARGE SCALE GENOMIC DNA]</scope>
    <source>
        <strain evidence="17">DRR0105</strain>
    </source>
</reference>
<evidence type="ECO:0000256" key="7">
    <source>
        <dbReference type="ARBA" id="ARBA00023002"/>
    </source>
</evidence>
<dbReference type="Gene3D" id="6.10.140.1200">
    <property type="match status" value="1"/>
</dbReference>
<dbReference type="CDD" id="cd05293">
    <property type="entry name" value="LDH_1"/>
    <property type="match status" value="1"/>
</dbReference>
<dbReference type="InterPro" id="IPR013876">
    <property type="entry name" value="TFIIH_BTF_p62_N"/>
</dbReference>
<dbReference type="GO" id="GO:0005737">
    <property type="term" value="C:cytoplasm"/>
    <property type="evidence" value="ECO:0007669"/>
    <property type="project" value="InterPro"/>
</dbReference>
<evidence type="ECO:0000256" key="15">
    <source>
        <dbReference type="RuleBase" id="RU000496"/>
    </source>
</evidence>
<evidence type="ECO:0000256" key="12">
    <source>
        <dbReference type="ARBA" id="ARBA00023242"/>
    </source>
</evidence>
<dbReference type="InterPro" id="IPR015955">
    <property type="entry name" value="Lactate_DH/Glyco_Ohase_4_C"/>
</dbReference>
<keyword evidence="18" id="KW-1185">Reference proteome</keyword>
<dbReference type="InterPro" id="IPR001557">
    <property type="entry name" value="L-lactate/malate_DH"/>
</dbReference>
<evidence type="ECO:0000256" key="4">
    <source>
        <dbReference type="ARBA" id="ARBA00009448"/>
    </source>
</evidence>
<dbReference type="InterPro" id="IPR011304">
    <property type="entry name" value="L-lactate_DH"/>
</dbReference>
<evidence type="ECO:0000256" key="14">
    <source>
        <dbReference type="ARBA" id="ARBA00063282"/>
    </source>
</evidence>
<dbReference type="SUPFAM" id="SSF51735">
    <property type="entry name" value="NAD(P)-binding Rossmann-fold domains"/>
    <property type="match status" value="1"/>
</dbReference>
<dbReference type="EMBL" id="JAOTOJ010000001">
    <property type="protein sequence ID" value="KAK9410061.1"/>
    <property type="molecule type" value="Genomic_DNA"/>
</dbReference>
<dbReference type="InterPro" id="IPR018177">
    <property type="entry name" value="L-lactate_DH_AS"/>
</dbReference>
<comment type="function">
    <text evidence="13">Component of the general transcription and DNA repair factor IIH (TFIIH) core complex, which is involved in general and transcription-coupled nucleotide excision repair (NER) of damaged DNA and, when complexed to CAK, in RNA transcription by RNA polymerase II. In NER, TFIIH acts by opening DNA around the lesion to allow the excision of the damaged oligonucleotide and its replacement by a new DNA fragment. In transcription, TFIIH has an essential role in transcription initiation. When the pre-initiation complex (PIC) has been established, TFIIH is required for promoter opening and promoter escape. Phosphorylation of the C-terminal tail (CTD) of the largest subunit of RNA polymerase II by the kinase module CAK controls the initiation of transcription.</text>
</comment>
<evidence type="ECO:0000256" key="10">
    <source>
        <dbReference type="ARBA" id="ARBA00023163"/>
    </source>
</evidence>
<dbReference type="Pfam" id="PF02866">
    <property type="entry name" value="Ldh_1_C"/>
    <property type="match status" value="1"/>
</dbReference>
<dbReference type="GO" id="GO:0019752">
    <property type="term" value="P:carboxylic acid metabolic process"/>
    <property type="evidence" value="ECO:0007669"/>
    <property type="project" value="InterPro"/>
</dbReference>
<comment type="subunit">
    <text evidence="14">Component of the 7-subunit TFIIH core complex composed of XPB/ERCC3, XPD/ERCC2, GTF2H1, GTF2H2, GTF2H3, GTF2H4 and GTF2H5, which is active in NER. The core complex associates with the 3-subunit CDK-activating kinase (CAK) module composed of CCNH/cyclin H, CDK7 and MNAT1 to form the 10-subunit holoenzyme (holo-TFIIH) active in transcription. Interacts with PUF60.</text>
</comment>
<organism evidence="17 18">
    <name type="scientific">Crotalus adamanteus</name>
    <name type="common">Eastern diamondback rattlesnake</name>
    <dbReference type="NCBI Taxonomy" id="8729"/>
    <lineage>
        <taxon>Eukaryota</taxon>
        <taxon>Metazoa</taxon>
        <taxon>Chordata</taxon>
        <taxon>Craniata</taxon>
        <taxon>Vertebrata</taxon>
        <taxon>Euteleostomi</taxon>
        <taxon>Lepidosauria</taxon>
        <taxon>Squamata</taxon>
        <taxon>Bifurcata</taxon>
        <taxon>Unidentata</taxon>
        <taxon>Episquamata</taxon>
        <taxon>Toxicofera</taxon>
        <taxon>Serpentes</taxon>
        <taxon>Colubroidea</taxon>
        <taxon>Viperidae</taxon>
        <taxon>Crotalinae</taxon>
        <taxon>Crotalus</taxon>
    </lineage>
</organism>
<dbReference type="Gene3D" id="3.90.110.10">
    <property type="entry name" value="Lactate dehydrogenase/glycoside hydrolase, family 4, C-terminal"/>
    <property type="match status" value="1"/>
</dbReference>
<protein>
    <recommendedName>
        <fullName evidence="15">L-lactate dehydrogenase</fullName>
        <ecNumber evidence="15">1.1.1.27</ecNumber>
    </recommendedName>
</protein>
<dbReference type="InterPro" id="IPR036291">
    <property type="entry name" value="NAD(P)-bd_dom_sf"/>
</dbReference>
<evidence type="ECO:0000256" key="11">
    <source>
        <dbReference type="ARBA" id="ARBA00023204"/>
    </source>
</evidence>
<keyword evidence="9 15" id="KW-0520">NAD</keyword>
<evidence type="ECO:0000256" key="8">
    <source>
        <dbReference type="ARBA" id="ARBA00023015"/>
    </source>
</evidence>
<keyword evidence="6" id="KW-0227">DNA damage</keyword>
<dbReference type="SUPFAM" id="SSF50729">
    <property type="entry name" value="PH domain-like"/>
    <property type="match status" value="1"/>
</dbReference>
<dbReference type="Pfam" id="PF00056">
    <property type="entry name" value="Ldh_1_N"/>
    <property type="match status" value="1"/>
</dbReference>
<comment type="caution">
    <text evidence="17">The sequence shown here is derived from an EMBL/GenBank/DDBJ whole genome shotgun (WGS) entry which is preliminary data.</text>
</comment>
<evidence type="ECO:0000256" key="9">
    <source>
        <dbReference type="ARBA" id="ARBA00023027"/>
    </source>
</evidence>
<evidence type="ECO:0000256" key="3">
    <source>
        <dbReference type="ARBA" id="ARBA00006054"/>
    </source>
</evidence>
<dbReference type="InterPro" id="IPR011993">
    <property type="entry name" value="PH-like_dom_sf"/>
</dbReference>
<dbReference type="PANTHER" id="PTHR12856">
    <property type="entry name" value="TRANSCRIPTION INITIATION FACTOR IIH-RELATED"/>
    <property type="match status" value="1"/>
</dbReference>
<accession>A0AAW1C7D9</accession>
<dbReference type="InterPro" id="IPR022383">
    <property type="entry name" value="Lactate/malate_DH_C"/>
</dbReference>
<feature type="domain" description="BSD" evidence="16">
    <location>
        <begin position="159"/>
        <end position="214"/>
    </location>
</feature>
<dbReference type="CDD" id="cd13229">
    <property type="entry name" value="PH_TFIIH"/>
    <property type="match status" value="1"/>
</dbReference>
<dbReference type="GO" id="GO:0000439">
    <property type="term" value="C:transcription factor TFIIH core complex"/>
    <property type="evidence" value="ECO:0007669"/>
    <property type="project" value="InterPro"/>
</dbReference>
<evidence type="ECO:0000256" key="13">
    <source>
        <dbReference type="ARBA" id="ARBA00057028"/>
    </source>
</evidence>
<keyword evidence="5" id="KW-0677">Repeat</keyword>
<dbReference type="PROSITE" id="PS00064">
    <property type="entry name" value="L_LDH"/>
    <property type="match status" value="1"/>
</dbReference>
<dbReference type="EC" id="1.1.1.27" evidence="15"/>
<dbReference type="GO" id="GO:0006289">
    <property type="term" value="P:nucleotide-excision repair"/>
    <property type="evidence" value="ECO:0007669"/>
    <property type="project" value="InterPro"/>
</dbReference>
<dbReference type="FunFam" id="2.30.29.30:FF:000115">
    <property type="entry name" value="General transcription factor IIH subunit 1"/>
    <property type="match status" value="1"/>
</dbReference>
<evidence type="ECO:0000256" key="6">
    <source>
        <dbReference type="ARBA" id="ARBA00022763"/>
    </source>
</evidence>
<keyword evidence="10" id="KW-0804">Transcription</keyword>
<comment type="subcellular location">
    <subcellularLocation>
        <location evidence="1">Nucleus</location>
    </subcellularLocation>
</comment>
<evidence type="ECO:0000256" key="2">
    <source>
        <dbReference type="ARBA" id="ARBA00004843"/>
    </source>
</evidence>
<comment type="similarity">
    <text evidence="3">Belongs to the LDH/MDH superfamily. LDH family.</text>
</comment>
<dbReference type="GO" id="GO:0006351">
    <property type="term" value="P:DNA-templated transcription"/>
    <property type="evidence" value="ECO:0007669"/>
    <property type="project" value="InterPro"/>
</dbReference>
<comment type="similarity">
    <text evidence="4">Belongs to the TFB1 family.</text>
</comment>
<dbReference type="SUPFAM" id="SSF140383">
    <property type="entry name" value="BSD domain-like"/>
    <property type="match status" value="2"/>
</dbReference>
<dbReference type="InterPro" id="IPR005607">
    <property type="entry name" value="BSD_dom"/>
</dbReference>
<dbReference type="InterPro" id="IPR035925">
    <property type="entry name" value="BSD_dom_sf"/>
</dbReference>
<dbReference type="HAMAP" id="MF_00488">
    <property type="entry name" value="Lactate_dehydrog"/>
    <property type="match status" value="1"/>
</dbReference>
<dbReference type="PROSITE" id="PS50858">
    <property type="entry name" value="BSD"/>
    <property type="match status" value="2"/>
</dbReference>
<keyword evidence="8" id="KW-0805">Transcription regulation</keyword>
<keyword evidence="12" id="KW-0539">Nucleus</keyword>
<keyword evidence="11" id="KW-0234">DNA repair</keyword>
<comment type="catalytic activity">
    <reaction evidence="15">
        <text>(S)-lactate + NAD(+) = pyruvate + NADH + H(+)</text>
        <dbReference type="Rhea" id="RHEA:23444"/>
        <dbReference type="ChEBI" id="CHEBI:15361"/>
        <dbReference type="ChEBI" id="CHEBI:15378"/>
        <dbReference type="ChEBI" id="CHEBI:16651"/>
        <dbReference type="ChEBI" id="CHEBI:57540"/>
        <dbReference type="ChEBI" id="CHEBI:57945"/>
        <dbReference type="EC" id="1.1.1.27"/>
    </reaction>
</comment>
<sequence>MDPSDGPGEEGREEKQEGIRFTGLAKRLAVMAAAMQRDRYVTRKGAWGATGVITSHPNVIMATSSEEVLLIVKKVRQKKQDGALYLMAERIAWAPDGKDRFTISHMYADIKCQKISPEGKAKIQLQLVLHAGDTTNFHFSNESTAVKERDAVKDLLQQLLPKFKRKANKELEEKNRMLQEDPVLFQLYKDLVVSQVISAEEFWANRLNMNASDNSAAPSKQDVGISAAFLADVRPQTDGCNGLRYNLTSDIIESIFRTYPAVKLKYAENVPHNMTEKEFWTRFFQSHYFHRDRLNAGSKDLFAECAKMDEKGLKAMVCQGVKNPLLDLTALEDKSLDEGYGISLAPSTSNSTKSIKESSNAAIIKRFNHHSAMVLAAGLRKPEAQNDHYNETSSMDGNSRDSDIFQPPVKKVKLQESIEYEDLENNNSIKTIALNLKKSDRYYHGPTPIQSQQYATSHDIINSLCSIRDEMEGYVPKLTQVLSSGAASSTITALSPGGALMQGGTQQAINQMLPNDVQSELKHLYVAVGELLRHFWSCFPVNTPFLEEKVIKMRSNLERFQVTKLCPFQEKIRKQYLSTNLVNHIEEMLQTAYNKFHTWQSRRMLKKTRESWHVGRCPPALPRSRGESLLKDLPSLPQPRGTGAAIGGVAGTLLRDHQCYKMSLKEKLIETIHKEEQEHAHNKITVVGVGAVGMACAISILMKELADELALVDVVEDKLKGEMLDLQHGSLFLRTPKIVSSKDYAVTAHSKLVIITAGARQQEGESRLNLVQRNVNIFKFIIPNIVKYSPHCKLLVVSNPVDILTYVAWKISGFPKHRIIGSGCNLDSARFRHLMGDRLGIHPLSCHSWIVGEHGDSSVPVWSGVNVAGVSLKELHPEMGTDGDKENWKEVHKQVVDSAYEVIKLKGYTSWAIGLSVADLAETIMKNLRRVHPISTMVKGMHGIKDDVFLSVPCVLGSSGITDVIKMTLKAEEEDKLKKSADTLWGIQKELQF</sequence>
<dbReference type="Proteomes" id="UP001474421">
    <property type="component" value="Unassembled WGS sequence"/>
</dbReference>
<dbReference type="SMART" id="SM00751">
    <property type="entry name" value="BSD"/>
    <property type="match status" value="2"/>
</dbReference>
<dbReference type="PRINTS" id="PR00086">
    <property type="entry name" value="LLDHDRGNASE"/>
</dbReference>
<evidence type="ECO:0000256" key="5">
    <source>
        <dbReference type="ARBA" id="ARBA00022737"/>
    </source>
</evidence>
<gene>
    <name evidence="17" type="ORF">NXF25_001236</name>
</gene>
<dbReference type="SUPFAM" id="SSF56327">
    <property type="entry name" value="LDH C-terminal domain-like"/>
    <property type="match status" value="1"/>
</dbReference>
<dbReference type="GO" id="GO:0004459">
    <property type="term" value="F:L-lactate dehydrogenase (NAD+) activity"/>
    <property type="evidence" value="ECO:0007669"/>
    <property type="project" value="UniProtKB-EC"/>
</dbReference>
<evidence type="ECO:0000256" key="1">
    <source>
        <dbReference type="ARBA" id="ARBA00004123"/>
    </source>
</evidence>
<dbReference type="InterPro" id="IPR001236">
    <property type="entry name" value="Lactate/malate_DH_N"/>
</dbReference>
<name>A0AAW1C7D9_CROAD</name>
<dbReference type="Pfam" id="PF03909">
    <property type="entry name" value="BSD"/>
    <property type="match status" value="1"/>
</dbReference>
<dbReference type="Gene3D" id="3.40.50.720">
    <property type="entry name" value="NAD(P)-binding Rossmann-like Domain"/>
    <property type="match status" value="1"/>
</dbReference>